<dbReference type="SUPFAM" id="SSF52540">
    <property type="entry name" value="P-loop containing nucleoside triphosphate hydrolases"/>
    <property type="match status" value="1"/>
</dbReference>
<evidence type="ECO:0000256" key="3">
    <source>
        <dbReference type="ARBA" id="ARBA00022962"/>
    </source>
</evidence>
<keyword evidence="8" id="KW-1185">Reference proteome</keyword>
<dbReference type="InterPro" id="IPR047045">
    <property type="entry name" value="CobQ_N"/>
</dbReference>
<dbReference type="AlphaFoldDB" id="A0A6I0F9E6"/>
<dbReference type="EMBL" id="WBXO01000001">
    <property type="protein sequence ID" value="KAB2954188.1"/>
    <property type="molecule type" value="Genomic_DNA"/>
</dbReference>
<dbReference type="Gene3D" id="3.40.50.880">
    <property type="match status" value="1"/>
</dbReference>
<evidence type="ECO:0000256" key="2">
    <source>
        <dbReference type="ARBA" id="ARBA00022573"/>
    </source>
</evidence>
<feature type="domain" description="CobQ/CobB/MinD/ParA nucleotide binding" evidence="5">
    <location>
        <begin position="5"/>
        <end position="231"/>
    </location>
</feature>
<dbReference type="GO" id="GO:0009236">
    <property type="term" value="P:cobalamin biosynthetic process"/>
    <property type="evidence" value="ECO:0007669"/>
    <property type="project" value="UniProtKB-UniRule"/>
</dbReference>
<dbReference type="Proteomes" id="UP000468766">
    <property type="component" value="Unassembled WGS sequence"/>
</dbReference>
<comment type="caution">
    <text evidence="7">The sequence shown here is derived from an EMBL/GenBank/DDBJ whole genome shotgun (WGS) entry which is preliminary data.</text>
</comment>
<keyword evidence="3 4" id="KW-0315">Glutamine amidotransferase</keyword>
<dbReference type="InterPro" id="IPR004459">
    <property type="entry name" value="CobQ_synth"/>
</dbReference>
<comment type="similarity">
    <text evidence="4">Belongs to the CobB/CobQ family. CobQ subfamily.</text>
</comment>
<dbReference type="PANTHER" id="PTHR21343">
    <property type="entry name" value="DETHIOBIOTIN SYNTHETASE"/>
    <property type="match status" value="1"/>
</dbReference>
<sequence length="513" mass="56325">MAKAIMLQGTSSNVGKSVLATAFCRIFYQDGLAVVPFKSQNMALNSFITKTGGEMGRAQVVQAEAAGLEPDVAMNPVLLKPTGQSSSQVILMGKAVGNLNARTYHMEYATKALSTIQTCLDQFHRDYDVIVIEGAGSPAEVNLKARDIANMRVAKMAKAPVLLVADIDRGGALASVVGTLALLDPDEQELVQGIIINKFRGDITLLQPAIDFLEEYTKKPVLGVIPYFQGLHIQAEDSVALEKAVSRPMDDKKLDIAVIRLPRISNFTDFDALTLEQAAQIRYITSPDQFGEPDMVILPGTKNTIEDAIWLQESGLIEKIKKHAEQGKMLWGICGGYQLLGREIVDPQAVESNQKRAEGLGFFNMVTQMEAEKVTQQVHGKLCGTGPFLGPLQGMTIEGYEIHMGRSHVAGPYKPFCQLQKESSEEALSIDGIVGEDGLIIGTYLHGIYDNDALRQALLNFLRRKKGWEPLNFAHSLSVKAKQEEDYNRLAEIVRESIDMKKLYEIVGLQDLS</sequence>
<keyword evidence="2 4" id="KW-0169">Cobalamin biosynthesis</keyword>
<dbReference type="NCBIfam" id="NF001989">
    <property type="entry name" value="PRK00784.1"/>
    <property type="match status" value="1"/>
</dbReference>
<dbReference type="PROSITE" id="PS51274">
    <property type="entry name" value="GATASE_COBBQ"/>
    <property type="match status" value="1"/>
</dbReference>
<evidence type="ECO:0000313" key="8">
    <source>
        <dbReference type="Proteomes" id="UP000468766"/>
    </source>
</evidence>
<evidence type="ECO:0000259" key="6">
    <source>
        <dbReference type="Pfam" id="PF07685"/>
    </source>
</evidence>
<comment type="pathway">
    <text evidence="1 4">Cofactor biosynthesis; adenosylcobalamin biosynthesis.</text>
</comment>
<dbReference type="GO" id="GO:0003824">
    <property type="term" value="F:catalytic activity"/>
    <property type="evidence" value="ECO:0007669"/>
    <property type="project" value="InterPro"/>
</dbReference>
<evidence type="ECO:0000313" key="7">
    <source>
        <dbReference type="EMBL" id="KAB2954188.1"/>
    </source>
</evidence>
<accession>A0A6I0F9E6</accession>
<dbReference type="InterPro" id="IPR002586">
    <property type="entry name" value="CobQ/CobB/MinD/ParA_Nub-bd_dom"/>
</dbReference>
<evidence type="ECO:0000259" key="5">
    <source>
        <dbReference type="Pfam" id="PF01656"/>
    </source>
</evidence>
<organism evidence="7 8">
    <name type="scientific">Heliorestis acidaminivorans</name>
    <dbReference type="NCBI Taxonomy" id="553427"/>
    <lineage>
        <taxon>Bacteria</taxon>
        <taxon>Bacillati</taxon>
        <taxon>Bacillota</taxon>
        <taxon>Clostridia</taxon>
        <taxon>Eubacteriales</taxon>
        <taxon>Heliobacteriaceae</taxon>
        <taxon>Heliorestis</taxon>
    </lineage>
</organism>
<dbReference type="GO" id="GO:0015420">
    <property type="term" value="F:ABC-type vitamin B12 transporter activity"/>
    <property type="evidence" value="ECO:0007669"/>
    <property type="project" value="UniProtKB-UniRule"/>
</dbReference>
<evidence type="ECO:0000256" key="1">
    <source>
        <dbReference type="ARBA" id="ARBA00004953"/>
    </source>
</evidence>
<evidence type="ECO:0000256" key="4">
    <source>
        <dbReference type="HAMAP-Rule" id="MF_00028"/>
    </source>
</evidence>
<dbReference type="Pfam" id="PF01656">
    <property type="entry name" value="CbiA"/>
    <property type="match status" value="1"/>
</dbReference>
<comment type="function">
    <text evidence="4">Catalyzes amidations at positions B, D, E, and G on adenosylcobyrinic A,C-diamide. NH(2) groups are provided by glutamine, and one molecule of ATP is hydrogenolyzed for each amidation.</text>
</comment>
<dbReference type="InterPro" id="IPR027417">
    <property type="entry name" value="P-loop_NTPase"/>
</dbReference>
<dbReference type="CDD" id="cd01750">
    <property type="entry name" value="GATase1_CobQ"/>
    <property type="match status" value="1"/>
</dbReference>
<feature type="domain" description="CobB/CobQ-like glutamine amidotransferase" evidence="6">
    <location>
        <begin position="255"/>
        <end position="453"/>
    </location>
</feature>
<name>A0A6I0F9E6_9FIRM</name>
<dbReference type="NCBIfam" id="TIGR00313">
    <property type="entry name" value="cobQ"/>
    <property type="match status" value="1"/>
</dbReference>
<feature type="active site" evidence="4">
    <location>
        <position position="446"/>
    </location>
</feature>
<reference evidence="7 8" key="1">
    <citation type="submission" date="2019-10" db="EMBL/GenBank/DDBJ databases">
        <title>Whole-genome sequence of the extremophile Heliorestis acidaminivorans DSM 24790.</title>
        <authorList>
            <person name="Kyndt J.A."/>
            <person name="Meyer T.E."/>
        </authorList>
    </citation>
    <scope>NUCLEOTIDE SEQUENCE [LARGE SCALE GENOMIC DNA]</scope>
    <source>
        <strain evidence="7 8">DSM 24790</strain>
    </source>
</reference>
<dbReference type="InterPro" id="IPR029062">
    <property type="entry name" value="Class_I_gatase-like"/>
</dbReference>
<dbReference type="OrthoDB" id="9808302at2"/>
<dbReference type="InterPro" id="IPR011698">
    <property type="entry name" value="GATase_3"/>
</dbReference>
<proteinExistence type="inferred from homology"/>
<feature type="active site" description="Nucleophile" evidence="4">
    <location>
        <position position="334"/>
    </location>
</feature>
<dbReference type="HAMAP" id="MF_00028">
    <property type="entry name" value="CobQ"/>
    <property type="match status" value="1"/>
</dbReference>
<dbReference type="Pfam" id="PF07685">
    <property type="entry name" value="GATase_3"/>
    <property type="match status" value="1"/>
</dbReference>
<dbReference type="InterPro" id="IPR033949">
    <property type="entry name" value="CobQ_GATase1"/>
</dbReference>
<protein>
    <recommendedName>
        <fullName evidence="4">Cobyric acid synthase</fullName>
    </recommendedName>
</protein>
<gene>
    <name evidence="4" type="primary">cobQ</name>
    <name evidence="7" type="ORF">F9B85_00345</name>
</gene>
<dbReference type="CDD" id="cd05389">
    <property type="entry name" value="CobQ_N"/>
    <property type="match status" value="1"/>
</dbReference>
<dbReference type="UniPathway" id="UPA00148"/>
<dbReference type="SUPFAM" id="SSF52317">
    <property type="entry name" value="Class I glutamine amidotransferase-like"/>
    <property type="match status" value="1"/>
</dbReference>
<dbReference type="Gene3D" id="3.40.50.300">
    <property type="entry name" value="P-loop containing nucleotide triphosphate hydrolases"/>
    <property type="match status" value="1"/>
</dbReference>
<dbReference type="PANTHER" id="PTHR21343:SF1">
    <property type="entry name" value="COBYRIC ACID SYNTHASE"/>
    <property type="match status" value="1"/>
</dbReference>